<reference evidence="3" key="1">
    <citation type="submission" date="2003-08" db="EMBL/GenBank/DDBJ databases">
        <authorList>
            <person name="Birren B."/>
            <person name="Nusbaum C."/>
            <person name="Abebe A."/>
            <person name="Abouelleil A."/>
            <person name="Adekoya E."/>
            <person name="Ait-zahra M."/>
            <person name="Allen N."/>
            <person name="Allen T."/>
            <person name="An P."/>
            <person name="Anderson M."/>
            <person name="Anderson S."/>
            <person name="Arachchi H."/>
            <person name="Armbruster J."/>
            <person name="Bachantsang P."/>
            <person name="Baldwin J."/>
            <person name="Barry A."/>
            <person name="Bayul T."/>
            <person name="Blitshsteyn B."/>
            <person name="Bloom T."/>
            <person name="Blye J."/>
            <person name="Boguslavskiy L."/>
            <person name="Borowsky M."/>
            <person name="Boukhgalter B."/>
            <person name="Brunache A."/>
            <person name="Butler J."/>
            <person name="Calixte N."/>
            <person name="Calvo S."/>
            <person name="Camarata J."/>
            <person name="Campo K."/>
            <person name="Chang J."/>
            <person name="Cheshatsang Y."/>
            <person name="Citroen M."/>
            <person name="Collymore A."/>
            <person name="Considine T."/>
            <person name="Cook A."/>
            <person name="Cooke P."/>
            <person name="Corum B."/>
            <person name="Cuomo C."/>
            <person name="David R."/>
            <person name="Dawoe T."/>
            <person name="Degray S."/>
            <person name="Dodge S."/>
            <person name="Dooley K."/>
            <person name="Dorje P."/>
            <person name="Dorjee K."/>
            <person name="Dorris L."/>
            <person name="Duffey N."/>
            <person name="Dupes A."/>
            <person name="Elkins T."/>
            <person name="Engels R."/>
            <person name="Erickson J."/>
            <person name="Farina A."/>
            <person name="Faro S."/>
            <person name="Ferreira P."/>
            <person name="Fischer H."/>
            <person name="Fitzgerald M."/>
            <person name="Foley K."/>
            <person name="Gage D."/>
            <person name="Galagan J."/>
            <person name="Gearin G."/>
            <person name="Gnerre S."/>
            <person name="Gnirke A."/>
            <person name="Goyette A."/>
            <person name="Graham J."/>
            <person name="Grandbois E."/>
            <person name="Gyaltsen K."/>
            <person name="Hafez N."/>
            <person name="Hagopian D."/>
            <person name="Hagos B."/>
            <person name="Hall J."/>
            <person name="Hatcher B."/>
            <person name="Heller A."/>
            <person name="Higgins H."/>
            <person name="Honan T."/>
            <person name="Horn A."/>
            <person name="Houde N."/>
            <person name="Hughes L."/>
            <person name="Hulme W."/>
            <person name="Husby E."/>
            <person name="Iliev I."/>
            <person name="Jaffe D."/>
            <person name="Jones C."/>
            <person name="Kamal M."/>
            <person name="Kamat A."/>
            <person name="Kamvysselis M."/>
            <person name="Karlsson E."/>
            <person name="Kells C."/>
            <person name="Kieu A."/>
            <person name="Kisner P."/>
            <person name="Kodira C."/>
            <person name="Kulbokas E."/>
            <person name="Labutti K."/>
            <person name="Lama D."/>
            <person name="Landers T."/>
            <person name="Leger J."/>
            <person name="Levine S."/>
            <person name="Lewis D."/>
            <person name="Lewis T."/>
            <person name="Lindblad-toh K."/>
            <person name="Liu X."/>
            <person name="Lokyitsang T."/>
            <person name="Lokyitsang Y."/>
            <person name="Lucien O."/>
            <person name="Lui A."/>
            <person name="Ma L.J."/>
            <person name="Mabbitt R."/>
            <person name="Macdonald J."/>
            <person name="Maclean C."/>
            <person name="Major J."/>
            <person name="Manning J."/>
            <person name="Marabella R."/>
            <person name="Maru K."/>
            <person name="Matthews C."/>
            <person name="Mauceli E."/>
            <person name="Mccarthy M."/>
            <person name="Mcdonough S."/>
            <person name="Mcghee T."/>
            <person name="Meldrim J."/>
            <person name="Meneus L."/>
            <person name="Mesirov J."/>
            <person name="Mihalev A."/>
            <person name="Mihova T."/>
            <person name="Mikkelsen T."/>
            <person name="Mlenga V."/>
            <person name="Moru K."/>
            <person name="Mozes J."/>
            <person name="Mulrain L."/>
            <person name="Munson G."/>
            <person name="Naylor J."/>
            <person name="Newes C."/>
            <person name="Nguyen C."/>
            <person name="Nguyen N."/>
            <person name="Nguyen T."/>
            <person name="Nicol R."/>
            <person name="Nielsen C."/>
            <person name="Nizzari M."/>
            <person name="Norbu C."/>
            <person name="Norbu N."/>
            <person name="O'donnell P."/>
            <person name="Okoawo O."/>
            <person name="O'leary S."/>
            <person name="Omotosho B."/>
            <person name="O'neill K."/>
            <person name="Osman S."/>
            <person name="Parker S."/>
            <person name="Perrin D."/>
            <person name="Phunkhang P."/>
            <person name="Piqani B."/>
            <person name="Purcell S."/>
            <person name="Rachupka T."/>
            <person name="Ramasamy U."/>
            <person name="Rameau R."/>
            <person name="Ray V."/>
            <person name="Raymond C."/>
            <person name="Retta R."/>
            <person name="Richardson S."/>
            <person name="Rise C."/>
            <person name="Rodriguez J."/>
            <person name="Rogers J."/>
            <person name="Rogov P."/>
            <person name="Rutman M."/>
            <person name="Schupbach R."/>
            <person name="Seaman C."/>
            <person name="Settipalli S."/>
            <person name="Sharpe T."/>
            <person name="Sheridan J."/>
            <person name="Sherpa N."/>
            <person name="Shi J."/>
            <person name="Smirnov S."/>
            <person name="Smith C."/>
            <person name="Sougnez C."/>
            <person name="Spencer B."/>
            <person name="Stalker J."/>
            <person name="Stange-thomann N."/>
            <person name="Stavropoulos S."/>
            <person name="Stetson K."/>
            <person name="Stone C."/>
            <person name="Stone S."/>
            <person name="Stubbs M."/>
            <person name="Talamas J."/>
            <person name="Tchuinga P."/>
            <person name="Tenzing P."/>
            <person name="Tesfaye S."/>
            <person name="Theodore J."/>
            <person name="Thoulutsang Y."/>
            <person name="Topham K."/>
            <person name="Towey S."/>
            <person name="Tsamla T."/>
            <person name="Tsomo N."/>
            <person name="Vallee D."/>
            <person name="Vassiliev H."/>
            <person name="Venkataraman V."/>
            <person name="Vinson J."/>
            <person name="Vo A."/>
            <person name="Wade C."/>
            <person name="Wang S."/>
            <person name="Wangchuk T."/>
            <person name="Wangdi T."/>
            <person name="Whittaker C."/>
            <person name="Wilkinson J."/>
            <person name="Wu Y."/>
            <person name="Wyman D."/>
            <person name="Yadav S."/>
            <person name="Yang S."/>
            <person name="Yang X."/>
            <person name="Yeager S."/>
            <person name="Yee E."/>
            <person name="Young G."/>
            <person name="Zainoun J."/>
            <person name="Zembeck L."/>
            <person name="Zimmer A."/>
            <person name="Zody M."/>
            <person name="Lander E."/>
        </authorList>
    </citation>
    <scope>NUCLEOTIDE SEQUENCE [LARGE SCALE GENOMIC DNA]</scope>
</reference>
<dbReference type="Proteomes" id="UP000007875">
    <property type="component" value="Unassembled WGS sequence"/>
</dbReference>
<dbReference type="InterPro" id="IPR042450">
    <property type="entry name" value="EEF1E1"/>
</dbReference>
<evidence type="ECO:0000313" key="3">
    <source>
        <dbReference type="Proteomes" id="UP000007875"/>
    </source>
</evidence>
<evidence type="ECO:0000313" key="2">
    <source>
        <dbReference type="Ensembl" id="ENSCSAVP00000019980.1"/>
    </source>
</evidence>
<dbReference type="HOGENOM" id="CLU_1795797_0_0_1"/>
<organism evidence="2 3">
    <name type="scientific">Ciona savignyi</name>
    <name type="common">Pacific transparent sea squirt</name>
    <dbReference type="NCBI Taxonomy" id="51511"/>
    <lineage>
        <taxon>Eukaryota</taxon>
        <taxon>Metazoa</taxon>
        <taxon>Chordata</taxon>
        <taxon>Tunicata</taxon>
        <taxon>Ascidiacea</taxon>
        <taxon>Phlebobranchia</taxon>
        <taxon>Cionidae</taxon>
        <taxon>Ciona</taxon>
    </lineage>
</organism>
<dbReference type="GO" id="GO:0043517">
    <property type="term" value="P:positive regulation of DNA damage response, signal transduction by p53 class mediator"/>
    <property type="evidence" value="ECO:0007669"/>
    <property type="project" value="InterPro"/>
</dbReference>
<keyword evidence="3" id="KW-1185">Reference proteome</keyword>
<dbReference type="PANTHER" id="PTHR44490:SF1">
    <property type="entry name" value="EUKARYOTIC TRANSLATION ELONGATION FACTOR 1 EPSILON-1"/>
    <property type="match status" value="1"/>
</dbReference>
<accession>H2ZQW4</accession>
<dbReference type="GO" id="GO:0017101">
    <property type="term" value="C:aminoacyl-tRNA synthetase multienzyme complex"/>
    <property type="evidence" value="ECO:0007669"/>
    <property type="project" value="InterPro"/>
</dbReference>
<dbReference type="Gene3D" id="1.20.1050.10">
    <property type="match status" value="1"/>
</dbReference>
<reference evidence="2" key="2">
    <citation type="submission" date="2025-08" db="UniProtKB">
        <authorList>
            <consortium name="Ensembl"/>
        </authorList>
    </citation>
    <scope>IDENTIFICATION</scope>
</reference>
<dbReference type="InterPro" id="IPR036282">
    <property type="entry name" value="Glutathione-S-Trfase_C_sf"/>
</dbReference>
<dbReference type="GO" id="GO:0005634">
    <property type="term" value="C:nucleus"/>
    <property type="evidence" value="ECO:0007669"/>
    <property type="project" value="TreeGrafter"/>
</dbReference>
<dbReference type="AlphaFoldDB" id="H2ZQW4"/>
<proteinExistence type="predicted"/>
<protein>
    <recommendedName>
        <fullName evidence="1">Nuclear-export cofactor Arc1-like N-terminal domain-containing protein</fullName>
    </recommendedName>
</protein>
<dbReference type="Ensembl" id="ENSCSAVT00000020194.1">
    <property type="protein sequence ID" value="ENSCSAVP00000019980.1"/>
    <property type="gene ID" value="ENSCSAVG00000011721.1"/>
</dbReference>
<evidence type="ECO:0000259" key="1">
    <source>
        <dbReference type="Pfam" id="PF21972"/>
    </source>
</evidence>
<dbReference type="Pfam" id="PF21972">
    <property type="entry name" value="Arc1p_N_like"/>
    <property type="match status" value="1"/>
</dbReference>
<name>H2ZQW4_CIOSA</name>
<dbReference type="GeneTree" id="ENSGT00940000174326"/>
<sequence>MLNSIMTSLEAYFGQSEGQSKLGPATQIISMSTGDFSGKYPKTRALVWQWLEDLTSIKSGDLDMLAKRLNIHLQNNVYIVDNSFTVVDVVLFYVLQQFVSELTQHERQQRFTNLSRWFDFIQHKERVLINQSFHLFVKNKIY</sequence>
<dbReference type="InParanoid" id="H2ZQW4"/>
<dbReference type="eggNOG" id="KOG0867">
    <property type="taxonomic scope" value="Eukaryota"/>
</dbReference>
<feature type="domain" description="Nuclear-export cofactor Arc1-like N-terminal" evidence="1">
    <location>
        <begin position="44"/>
        <end position="124"/>
    </location>
</feature>
<dbReference type="PANTHER" id="PTHR44490">
    <property type="entry name" value="EUKARYOTIC TRANSLATION ELONGATION FACTOR 1 EPSILON-1"/>
    <property type="match status" value="1"/>
</dbReference>
<dbReference type="FunCoup" id="H2ZQW4">
    <property type="interactions" value="351"/>
</dbReference>
<reference evidence="2" key="3">
    <citation type="submission" date="2025-09" db="UniProtKB">
        <authorList>
            <consortium name="Ensembl"/>
        </authorList>
    </citation>
    <scope>IDENTIFICATION</scope>
</reference>
<dbReference type="GO" id="GO:0005737">
    <property type="term" value="C:cytoplasm"/>
    <property type="evidence" value="ECO:0007669"/>
    <property type="project" value="TreeGrafter"/>
</dbReference>
<dbReference type="OMA" id="LVWQWLE"/>
<dbReference type="InterPro" id="IPR053836">
    <property type="entry name" value="Arc1-like_N"/>
</dbReference>
<dbReference type="SUPFAM" id="SSF47616">
    <property type="entry name" value="GST C-terminal domain-like"/>
    <property type="match status" value="1"/>
</dbReference>
<dbReference type="STRING" id="51511.ENSCSAVP00000019980"/>